<dbReference type="EMBL" id="CM003374">
    <property type="protein sequence ID" value="KOM41556.1"/>
    <property type="molecule type" value="Genomic_DNA"/>
</dbReference>
<proteinExistence type="predicted"/>
<name>A0A0L9UFT0_PHAAN</name>
<reference evidence="2" key="1">
    <citation type="journal article" date="2015" name="Proc. Natl. Acad. Sci. U.S.A.">
        <title>Genome sequencing of adzuki bean (Vigna angularis) provides insight into high starch and low fat accumulation and domestication.</title>
        <authorList>
            <person name="Yang K."/>
            <person name="Tian Z."/>
            <person name="Chen C."/>
            <person name="Luo L."/>
            <person name="Zhao B."/>
            <person name="Wang Z."/>
            <person name="Yu L."/>
            <person name="Li Y."/>
            <person name="Sun Y."/>
            <person name="Li W."/>
            <person name="Chen Y."/>
            <person name="Li Y."/>
            <person name="Zhang Y."/>
            <person name="Ai D."/>
            <person name="Zhao J."/>
            <person name="Shang C."/>
            <person name="Ma Y."/>
            <person name="Wu B."/>
            <person name="Wang M."/>
            <person name="Gao L."/>
            <person name="Sun D."/>
            <person name="Zhang P."/>
            <person name="Guo F."/>
            <person name="Wang W."/>
            <person name="Li Y."/>
            <person name="Wang J."/>
            <person name="Varshney R.K."/>
            <person name="Wang J."/>
            <person name="Ling H.Q."/>
            <person name="Wan P."/>
        </authorList>
    </citation>
    <scope>NUCLEOTIDE SEQUENCE</scope>
    <source>
        <strain evidence="2">cv. Jingnong 6</strain>
    </source>
</reference>
<protein>
    <submittedName>
        <fullName evidence="1">Uncharacterized protein</fullName>
    </submittedName>
</protein>
<dbReference type="AlphaFoldDB" id="A0A0L9UFT0"/>
<gene>
    <name evidence="1" type="ORF">LR48_Vigan04g175400</name>
</gene>
<evidence type="ECO:0000313" key="2">
    <source>
        <dbReference type="Proteomes" id="UP000053144"/>
    </source>
</evidence>
<accession>A0A0L9UFT0</accession>
<organism evidence="1 2">
    <name type="scientific">Phaseolus angularis</name>
    <name type="common">Azuki bean</name>
    <name type="synonym">Vigna angularis</name>
    <dbReference type="NCBI Taxonomy" id="3914"/>
    <lineage>
        <taxon>Eukaryota</taxon>
        <taxon>Viridiplantae</taxon>
        <taxon>Streptophyta</taxon>
        <taxon>Embryophyta</taxon>
        <taxon>Tracheophyta</taxon>
        <taxon>Spermatophyta</taxon>
        <taxon>Magnoliopsida</taxon>
        <taxon>eudicotyledons</taxon>
        <taxon>Gunneridae</taxon>
        <taxon>Pentapetalae</taxon>
        <taxon>rosids</taxon>
        <taxon>fabids</taxon>
        <taxon>Fabales</taxon>
        <taxon>Fabaceae</taxon>
        <taxon>Papilionoideae</taxon>
        <taxon>50 kb inversion clade</taxon>
        <taxon>NPAAA clade</taxon>
        <taxon>indigoferoid/millettioid clade</taxon>
        <taxon>Phaseoleae</taxon>
        <taxon>Vigna</taxon>
    </lineage>
</organism>
<dbReference type="Gramene" id="KOM41556">
    <property type="protein sequence ID" value="KOM41556"/>
    <property type="gene ID" value="LR48_Vigan04g175400"/>
</dbReference>
<evidence type="ECO:0000313" key="1">
    <source>
        <dbReference type="EMBL" id="KOM41556.1"/>
    </source>
</evidence>
<sequence length="128" mass="14794">MTHNLMLNLTTQFDVDGNDTNVGGLVERLPRSSRQRKRKDIIDDSNYSIDTNVNSFDDLLRERSSIKKPNYILDELEEDLDIFTANMGTLQKTSSKLKEVTLEEEILEMYTSMLSQCIKNRGMLMLIK</sequence>
<dbReference type="Proteomes" id="UP000053144">
    <property type="component" value="Chromosome 4"/>
</dbReference>